<dbReference type="GO" id="GO:0015842">
    <property type="term" value="P:aminergic neurotransmitter loading into synaptic vesicle"/>
    <property type="evidence" value="ECO:0007669"/>
    <property type="project" value="TreeGrafter"/>
</dbReference>
<feature type="transmembrane region" description="Helical" evidence="6">
    <location>
        <begin position="12"/>
        <end position="31"/>
    </location>
</feature>
<name>A0A915ITN1_ROMCU</name>
<dbReference type="Gene3D" id="1.20.1250.20">
    <property type="entry name" value="MFS general substrate transporter like domains"/>
    <property type="match status" value="1"/>
</dbReference>
<evidence type="ECO:0000313" key="7">
    <source>
        <dbReference type="Proteomes" id="UP000887565"/>
    </source>
</evidence>
<keyword evidence="2" id="KW-0813">Transport</keyword>
<protein>
    <submittedName>
        <fullName evidence="8">Uncharacterized protein</fullName>
    </submittedName>
</protein>
<feature type="transmembrane region" description="Helical" evidence="6">
    <location>
        <begin position="201"/>
        <end position="224"/>
    </location>
</feature>
<evidence type="ECO:0000256" key="1">
    <source>
        <dbReference type="ARBA" id="ARBA00004141"/>
    </source>
</evidence>
<organism evidence="7 8">
    <name type="scientific">Romanomermis culicivorax</name>
    <name type="common">Nematode worm</name>
    <dbReference type="NCBI Taxonomy" id="13658"/>
    <lineage>
        <taxon>Eukaryota</taxon>
        <taxon>Metazoa</taxon>
        <taxon>Ecdysozoa</taxon>
        <taxon>Nematoda</taxon>
        <taxon>Enoplea</taxon>
        <taxon>Dorylaimia</taxon>
        <taxon>Mermithida</taxon>
        <taxon>Mermithoidea</taxon>
        <taxon>Mermithidae</taxon>
        <taxon>Romanomermis</taxon>
    </lineage>
</organism>
<feature type="transmembrane region" description="Helical" evidence="6">
    <location>
        <begin position="140"/>
        <end position="162"/>
    </location>
</feature>
<dbReference type="WBParaSite" id="nRc.2.0.1.t16739-RA">
    <property type="protein sequence ID" value="nRc.2.0.1.t16739-RA"/>
    <property type="gene ID" value="nRc.2.0.1.g16739"/>
</dbReference>
<reference evidence="8" key="1">
    <citation type="submission" date="2022-11" db="UniProtKB">
        <authorList>
            <consortium name="WormBaseParasite"/>
        </authorList>
    </citation>
    <scope>IDENTIFICATION</scope>
</reference>
<feature type="transmembrane region" description="Helical" evidence="6">
    <location>
        <begin position="43"/>
        <end position="63"/>
    </location>
</feature>
<dbReference type="OMA" id="GRWICAL"/>
<dbReference type="GO" id="GO:0030672">
    <property type="term" value="C:synaptic vesicle membrane"/>
    <property type="evidence" value="ECO:0007669"/>
    <property type="project" value="TreeGrafter"/>
</dbReference>
<evidence type="ECO:0000256" key="4">
    <source>
        <dbReference type="ARBA" id="ARBA00022989"/>
    </source>
</evidence>
<dbReference type="PANTHER" id="PTHR23506:SF4">
    <property type="entry name" value="PORTABELLA"/>
    <property type="match status" value="1"/>
</dbReference>
<dbReference type="GO" id="GO:0043195">
    <property type="term" value="C:terminal bouton"/>
    <property type="evidence" value="ECO:0007669"/>
    <property type="project" value="TreeGrafter"/>
</dbReference>
<dbReference type="SUPFAM" id="SSF103473">
    <property type="entry name" value="MFS general substrate transporter"/>
    <property type="match status" value="1"/>
</dbReference>
<dbReference type="InterPro" id="IPR050930">
    <property type="entry name" value="MFS_Vesicular_Transporter"/>
</dbReference>
<dbReference type="GO" id="GO:0005335">
    <property type="term" value="F:serotonin:sodium:chloride symporter activity"/>
    <property type="evidence" value="ECO:0007669"/>
    <property type="project" value="TreeGrafter"/>
</dbReference>
<dbReference type="Proteomes" id="UP000887565">
    <property type="component" value="Unplaced"/>
</dbReference>
<dbReference type="InterPro" id="IPR011701">
    <property type="entry name" value="MFS"/>
</dbReference>
<dbReference type="PANTHER" id="PTHR23506">
    <property type="entry name" value="GH10249P"/>
    <property type="match status" value="1"/>
</dbReference>
<evidence type="ECO:0000313" key="8">
    <source>
        <dbReference type="WBParaSite" id="nRc.2.0.1.t16739-RA"/>
    </source>
</evidence>
<dbReference type="AlphaFoldDB" id="A0A915ITN1"/>
<evidence type="ECO:0000256" key="6">
    <source>
        <dbReference type="SAM" id="Phobius"/>
    </source>
</evidence>
<dbReference type="Pfam" id="PF07690">
    <property type="entry name" value="MFS_1"/>
    <property type="match status" value="1"/>
</dbReference>
<evidence type="ECO:0000256" key="3">
    <source>
        <dbReference type="ARBA" id="ARBA00022692"/>
    </source>
</evidence>
<dbReference type="Gene3D" id="1.20.1720.10">
    <property type="entry name" value="Multidrug resistance protein D"/>
    <property type="match status" value="1"/>
</dbReference>
<accession>A0A915ITN1</accession>
<evidence type="ECO:0000256" key="2">
    <source>
        <dbReference type="ARBA" id="ARBA00022448"/>
    </source>
</evidence>
<feature type="transmembrane region" description="Helical" evidence="6">
    <location>
        <begin position="75"/>
        <end position="98"/>
    </location>
</feature>
<keyword evidence="4 6" id="KW-1133">Transmembrane helix</keyword>
<keyword evidence="7" id="KW-1185">Reference proteome</keyword>
<feature type="transmembrane region" description="Helical" evidence="6">
    <location>
        <begin position="236"/>
        <end position="260"/>
    </location>
</feature>
<evidence type="ECO:0000256" key="5">
    <source>
        <dbReference type="ARBA" id="ARBA00023136"/>
    </source>
</evidence>
<keyword evidence="3 6" id="KW-0812">Transmembrane</keyword>
<sequence length="324" mass="35784">MFLQYSRIGYKGLIYAGNFTFLLSSIIYASSTSYTAFLLARSIHGIGSATGIISGLSLLASTFEEDAERSKYMGIAMGGMAVGVLVGYPLGGTLYNFFGKTTPFVFVTILCLICTSTAFLPDSFGYLLGTNFFGSISIKIGRWICALSSHIMIALSLFLGHLHAIFDGTEWNAIDTTLANEREIFVSFGSIPMAKNVTHLIVPHFGVGLGIAVIDASLMPLLAWLVERRHNASYCLIYSLTQMAVCLAYGLGPLLGGWLMEMLSFEISHQSMNCQNKRLPLYVNKKKFIDELHLPIERINPDVSTVSFYQDYGSEKYKFLYESD</sequence>
<feature type="transmembrane region" description="Helical" evidence="6">
    <location>
        <begin position="104"/>
        <end position="128"/>
    </location>
</feature>
<keyword evidence="5 6" id="KW-0472">Membrane</keyword>
<dbReference type="InterPro" id="IPR036259">
    <property type="entry name" value="MFS_trans_sf"/>
</dbReference>
<comment type="subcellular location">
    <subcellularLocation>
        <location evidence="1">Membrane</location>
        <topology evidence="1">Multi-pass membrane protein</topology>
    </subcellularLocation>
</comment>
<proteinExistence type="predicted"/>